<dbReference type="InterPro" id="IPR036318">
    <property type="entry name" value="FAD-bd_PCMH-like_sf"/>
</dbReference>
<comment type="cofactor">
    <cofactor evidence="1">
        <name>FAD</name>
        <dbReference type="ChEBI" id="CHEBI:57692"/>
    </cofactor>
</comment>
<name>A0ABP0ECI5_9ASCO</name>
<dbReference type="Pfam" id="PF01565">
    <property type="entry name" value="FAD_binding_4"/>
    <property type="match status" value="1"/>
</dbReference>
<keyword evidence="5" id="KW-0274">FAD</keyword>
<reference evidence="12 13" key="1">
    <citation type="submission" date="2024-01" db="EMBL/GenBank/DDBJ databases">
        <authorList>
            <consortium name="Genoscope - CEA"/>
            <person name="William W."/>
        </authorList>
    </citation>
    <scope>NUCLEOTIDE SEQUENCE [LARGE SCALE GENOMIC DNA]</scope>
    <source>
        <strain evidence="12 13">29B2s-10</strain>
    </source>
</reference>
<evidence type="ECO:0000256" key="8">
    <source>
        <dbReference type="ARBA" id="ARBA00023128"/>
    </source>
</evidence>
<evidence type="ECO:0000256" key="3">
    <source>
        <dbReference type="ARBA" id="ARBA00008000"/>
    </source>
</evidence>
<dbReference type="PANTHER" id="PTHR11748:SF111">
    <property type="entry name" value="D-LACTATE DEHYDROGENASE, MITOCHONDRIAL-RELATED"/>
    <property type="match status" value="1"/>
</dbReference>
<sequence>MFRPHVLRTISRIGKQSRMYSSGINPSASRTKIATQALIFSAGAIFGATLLQYESNPKKSFETPNNNEDISSTLSLEKLPSPTYANDEEIELAIKEIRNIIEPVKVESAQELITNSKEQLDSHSDTYFNSHHPSPEERPKYVVYPQSTEHVSKILAICHKYRVPIVPISGASSLEGHFIPTRGGISLDLTSMDQIIQLNKDDLDMTVQTGVGWEGLADYLEPYNLMFGPDPGPGATIGGMCATNCSGTNASRYGECYKNILSLTVVLADGTIVKTRQRPKKSSAGYNLTSLFIGSEGTLGVITEATLKLYVKPIHESVAVVPFSSIENAASAVNSILHTGIQLNAVELLDDKMMKCINDSGETSRKWTESPTLFLKIGGSNQLVVDSLVQQLKSIVKSFDNEDFIFASSEDEKTELWSARKVALWSTINQGKQQNENIQLWTTDAAVPISKLPQFLHETKADIDSHNLQNTLVAHIGDGNAHSFILYEPSQRDIAEKVVNNMVRRAIKFEGTCTGEHGVGFGKRDFLLEEIGVIPVDLMRRIKLSLDPLRILNPDKIFKIDPNEPPEKHDHGDIEHGEVKTKM</sequence>
<dbReference type="PANTHER" id="PTHR11748">
    <property type="entry name" value="D-LACTATE DEHYDROGENASE"/>
    <property type="match status" value="1"/>
</dbReference>
<dbReference type="PROSITE" id="PS51387">
    <property type="entry name" value="FAD_PCMH"/>
    <property type="match status" value="1"/>
</dbReference>
<dbReference type="SUPFAM" id="SSF56176">
    <property type="entry name" value="FAD-binding/transporter-associated domain-like"/>
    <property type="match status" value="1"/>
</dbReference>
<dbReference type="Gene3D" id="3.30.70.2740">
    <property type="match status" value="1"/>
</dbReference>
<evidence type="ECO:0000256" key="10">
    <source>
        <dbReference type="SAM" id="MobiDB-lite"/>
    </source>
</evidence>
<evidence type="ECO:0000256" key="6">
    <source>
        <dbReference type="ARBA" id="ARBA00022946"/>
    </source>
</evidence>
<keyword evidence="7" id="KW-0560">Oxidoreductase</keyword>
<evidence type="ECO:0000256" key="5">
    <source>
        <dbReference type="ARBA" id="ARBA00022827"/>
    </source>
</evidence>
<comment type="subcellular location">
    <subcellularLocation>
        <location evidence="2">Mitochondrion</location>
    </subcellularLocation>
</comment>
<feature type="domain" description="FAD-binding PCMH-type" evidence="11">
    <location>
        <begin position="135"/>
        <end position="312"/>
    </location>
</feature>
<evidence type="ECO:0000256" key="9">
    <source>
        <dbReference type="ARBA" id="ARBA00038897"/>
    </source>
</evidence>
<organism evidence="12 13">
    <name type="scientific">[Candida] anglica</name>
    <dbReference type="NCBI Taxonomy" id="148631"/>
    <lineage>
        <taxon>Eukaryota</taxon>
        <taxon>Fungi</taxon>
        <taxon>Dikarya</taxon>
        <taxon>Ascomycota</taxon>
        <taxon>Saccharomycotina</taxon>
        <taxon>Pichiomycetes</taxon>
        <taxon>Debaryomycetaceae</taxon>
        <taxon>Kurtzmaniella</taxon>
    </lineage>
</organism>
<gene>
    <name evidence="12" type="primary">DLD1</name>
    <name evidence="12" type="ORF">CAAN4_D10418</name>
</gene>
<dbReference type="InterPro" id="IPR016166">
    <property type="entry name" value="FAD-bd_PCMH"/>
</dbReference>
<feature type="region of interest" description="Disordered" evidence="10">
    <location>
        <begin position="561"/>
        <end position="583"/>
    </location>
</feature>
<dbReference type="Gene3D" id="3.30.465.10">
    <property type="match status" value="1"/>
</dbReference>
<evidence type="ECO:0000256" key="4">
    <source>
        <dbReference type="ARBA" id="ARBA00022630"/>
    </source>
</evidence>
<evidence type="ECO:0000256" key="7">
    <source>
        <dbReference type="ARBA" id="ARBA00023002"/>
    </source>
</evidence>
<dbReference type="EC" id="1.1.2.4" evidence="9"/>
<evidence type="ECO:0000256" key="1">
    <source>
        <dbReference type="ARBA" id="ARBA00001974"/>
    </source>
</evidence>
<dbReference type="InterPro" id="IPR006094">
    <property type="entry name" value="Oxid_FAD_bind_N"/>
</dbReference>
<keyword evidence="4" id="KW-0285">Flavoprotein</keyword>
<accession>A0ABP0ECI5</accession>
<dbReference type="InterPro" id="IPR016169">
    <property type="entry name" value="FAD-bd_PCMH_sub2"/>
</dbReference>
<evidence type="ECO:0000256" key="2">
    <source>
        <dbReference type="ARBA" id="ARBA00004173"/>
    </source>
</evidence>
<comment type="similarity">
    <text evidence="3">Belongs to the FAD-binding oxidoreductase/transferase type 4 family.</text>
</comment>
<protein>
    <recommendedName>
        <fullName evidence="9">D-lactate dehydrogenase (cytochrome)</fullName>
        <ecNumber evidence="9">1.1.2.4</ecNumber>
    </recommendedName>
</protein>
<evidence type="ECO:0000259" key="11">
    <source>
        <dbReference type="PROSITE" id="PS51387"/>
    </source>
</evidence>
<dbReference type="EMBL" id="OZ004256">
    <property type="protein sequence ID" value="CAK7904659.1"/>
    <property type="molecule type" value="Genomic_DNA"/>
</dbReference>
<evidence type="ECO:0000313" key="12">
    <source>
        <dbReference type="EMBL" id="CAK7904659.1"/>
    </source>
</evidence>
<keyword evidence="8" id="KW-0496">Mitochondrion</keyword>
<dbReference type="InterPro" id="IPR016171">
    <property type="entry name" value="Vanillyl_alc_oxidase_C-sub2"/>
</dbReference>
<proteinExistence type="inferred from homology"/>
<dbReference type="Gene3D" id="1.10.45.10">
    <property type="entry name" value="Vanillyl-alcohol Oxidase, Chain A, domain 4"/>
    <property type="match status" value="1"/>
</dbReference>
<keyword evidence="6" id="KW-0809">Transit peptide</keyword>
<keyword evidence="13" id="KW-1185">Reference proteome</keyword>
<evidence type="ECO:0000313" key="13">
    <source>
        <dbReference type="Proteomes" id="UP001497600"/>
    </source>
</evidence>
<dbReference type="InterPro" id="IPR004113">
    <property type="entry name" value="FAD-bd_oxidored_4_C"/>
</dbReference>
<dbReference type="Pfam" id="PF02913">
    <property type="entry name" value="FAD-oxidase_C"/>
    <property type="match status" value="1"/>
</dbReference>
<dbReference type="SUPFAM" id="SSF55103">
    <property type="entry name" value="FAD-linked oxidases, C-terminal domain"/>
    <property type="match status" value="1"/>
</dbReference>
<dbReference type="InterPro" id="IPR016164">
    <property type="entry name" value="FAD-linked_Oxase-like_C"/>
</dbReference>
<dbReference type="Proteomes" id="UP001497600">
    <property type="component" value="Chromosome D"/>
</dbReference>